<keyword evidence="4" id="KW-0997">Cell inner membrane</keyword>
<dbReference type="GO" id="GO:0008381">
    <property type="term" value="F:mechanosensitive monoatomic ion channel activity"/>
    <property type="evidence" value="ECO:0007669"/>
    <property type="project" value="InterPro"/>
</dbReference>
<dbReference type="OrthoDB" id="9775207at2"/>
<dbReference type="EMBL" id="VDUY01000004">
    <property type="protein sequence ID" value="TXL65233.1"/>
    <property type="molecule type" value="Genomic_DNA"/>
</dbReference>
<feature type="domain" description="Mechanosensitive ion channel MscS C-terminal" evidence="13">
    <location>
        <begin position="335"/>
        <end position="397"/>
    </location>
</feature>
<evidence type="ECO:0000259" key="12">
    <source>
        <dbReference type="Pfam" id="PF00924"/>
    </source>
</evidence>
<evidence type="ECO:0000259" key="13">
    <source>
        <dbReference type="Pfam" id="PF21082"/>
    </source>
</evidence>
<evidence type="ECO:0000256" key="5">
    <source>
        <dbReference type="ARBA" id="ARBA00022692"/>
    </source>
</evidence>
<evidence type="ECO:0000256" key="2">
    <source>
        <dbReference type="ARBA" id="ARBA00008017"/>
    </source>
</evidence>
<dbReference type="GO" id="GO:0071470">
    <property type="term" value="P:cellular response to osmotic stress"/>
    <property type="evidence" value="ECO:0007669"/>
    <property type="project" value="InterPro"/>
</dbReference>
<comment type="subcellular location">
    <subcellularLocation>
        <location evidence="1">Cell inner membrane</location>
        <topology evidence="1">Multi-pass membrane protein</topology>
    </subcellularLocation>
</comment>
<proteinExistence type="inferred from homology"/>
<keyword evidence="8 11" id="KW-0472">Membrane</keyword>
<evidence type="ECO:0000256" key="9">
    <source>
        <dbReference type="ARBA" id="ARBA00093630"/>
    </source>
</evidence>
<evidence type="ECO:0000256" key="6">
    <source>
        <dbReference type="ARBA" id="ARBA00022989"/>
    </source>
</evidence>
<dbReference type="Gene3D" id="2.30.30.60">
    <property type="match status" value="1"/>
</dbReference>
<protein>
    <recommendedName>
        <fullName evidence="9">Mechanosensing system component YbdG</fullName>
    </recommendedName>
    <alternativeName>
        <fullName evidence="10">Mechanosensitive channel homolog YbdG</fullName>
    </alternativeName>
</protein>
<keyword evidence="5 11" id="KW-0812">Transmembrane</keyword>
<evidence type="ECO:0000256" key="11">
    <source>
        <dbReference type="SAM" id="Phobius"/>
    </source>
</evidence>
<evidence type="ECO:0000256" key="10">
    <source>
        <dbReference type="ARBA" id="ARBA00093659"/>
    </source>
</evidence>
<dbReference type="FunFam" id="2.30.30.60:FF:000002">
    <property type="entry name" value="Mechanosensitive ion channel family protein"/>
    <property type="match status" value="1"/>
</dbReference>
<reference evidence="14 15" key="1">
    <citation type="submission" date="2019-06" db="EMBL/GenBank/DDBJ databases">
        <title>Quisquiliibacterium sp. nov., isolated from a maize field.</title>
        <authorList>
            <person name="Lin S.-Y."/>
            <person name="Tsai C.-F."/>
            <person name="Young C.-C."/>
        </authorList>
    </citation>
    <scope>NUCLEOTIDE SEQUENCE [LARGE SCALE GENOMIC DNA]</scope>
    <source>
        <strain evidence="14 15">CC-CFT501</strain>
    </source>
</reference>
<dbReference type="Proteomes" id="UP000321548">
    <property type="component" value="Unassembled WGS sequence"/>
</dbReference>
<keyword evidence="3" id="KW-1003">Cell membrane</keyword>
<feature type="transmembrane region" description="Helical" evidence="11">
    <location>
        <begin position="61"/>
        <end position="85"/>
    </location>
</feature>
<gene>
    <name evidence="14" type="ORF">FHP08_10535</name>
</gene>
<name>A0A5C8NVR3_9BURK</name>
<dbReference type="InterPro" id="IPR010920">
    <property type="entry name" value="LSM_dom_sf"/>
</dbReference>
<dbReference type="Pfam" id="PF21082">
    <property type="entry name" value="MS_channel_3rd"/>
    <property type="match status" value="1"/>
</dbReference>
<evidence type="ECO:0000256" key="3">
    <source>
        <dbReference type="ARBA" id="ARBA00022475"/>
    </source>
</evidence>
<dbReference type="PANTHER" id="PTHR30414:SF0">
    <property type="entry name" value="MINICONDUCTANCE MECHANOSENSITIVE CHANNEL YBDG"/>
    <property type="match status" value="1"/>
</dbReference>
<feature type="transmembrane region" description="Helical" evidence="11">
    <location>
        <begin position="163"/>
        <end position="179"/>
    </location>
</feature>
<dbReference type="Pfam" id="PF00924">
    <property type="entry name" value="MS_channel_2nd"/>
    <property type="match status" value="1"/>
</dbReference>
<evidence type="ECO:0000313" key="14">
    <source>
        <dbReference type="EMBL" id="TXL65233.1"/>
    </source>
</evidence>
<dbReference type="InterPro" id="IPR030192">
    <property type="entry name" value="YbdG"/>
</dbReference>
<feature type="transmembrane region" description="Helical" evidence="11">
    <location>
        <begin position="139"/>
        <end position="157"/>
    </location>
</feature>
<accession>A0A5C8NVR3</accession>
<sequence length="424" mass="46636">MSLQFLADQPHWVQAASGLAAMALLAFAARGLAHLILMRGFGRLAESAPSRVARVVLCREVLARLAQVLPSLVVQFTVGLVPFLPETAATVIRNVAVAVTVLHVVRVLMSLLDAVQAEHARSGDNGGPPVRSIKSHVQLAKLAMMFLGGIVMIAALIDRSPLILLSGLGAMSAVLMLVFKDTLLSFTAGLQLASNDMLRVGDWIEMPQLGADGDVIDIALHTVKVQNWDKTITTIPTWRLMSESFRNWRGMSESGGRRIKRTIRLDAASVRFLRDDEIARLGQIALLRPYLEGKRRDVERTNAELRRRLGPLAVEPANQRRLTNLGSFRAYVQAYLAAHPGIHENMTRMVRTMEPSPEGVPMELYCFTSTTAWAEYEGIQSDIFDHLLAILPEFGLRLYQRPSGSDIAGAFAMRRESQAEGAGR</sequence>
<dbReference type="RefSeq" id="WP_147704428.1">
    <property type="nucleotide sequence ID" value="NZ_VDUY01000004.1"/>
</dbReference>
<dbReference type="SUPFAM" id="SSF50182">
    <property type="entry name" value="Sm-like ribonucleoproteins"/>
    <property type="match status" value="1"/>
</dbReference>
<keyword evidence="6 11" id="KW-1133">Transmembrane helix</keyword>
<keyword evidence="15" id="KW-1185">Reference proteome</keyword>
<evidence type="ECO:0000313" key="15">
    <source>
        <dbReference type="Proteomes" id="UP000321548"/>
    </source>
</evidence>
<evidence type="ECO:0000256" key="4">
    <source>
        <dbReference type="ARBA" id="ARBA00022519"/>
    </source>
</evidence>
<dbReference type="InterPro" id="IPR049278">
    <property type="entry name" value="MS_channel_C"/>
</dbReference>
<evidence type="ECO:0000256" key="8">
    <source>
        <dbReference type="ARBA" id="ARBA00023136"/>
    </source>
</evidence>
<dbReference type="InterPro" id="IPR006685">
    <property type="entry name" value="MscS_channel_2nd"/>
</dbReference>
<keyword evidence="7" id="KW-0346">Stress response</keyword>
<feature type="domain" description="Mechanosensitive ion channel MscS" evidence="12">
    <location>
        <begin position="181"/>
        <end position="249"/>
    </location>
</feature>
<organism evidence="14 15">
    <name type="scientific">Zeimonas arvi</name>
    <dbReference type="NCBI Taxonomy" id="2498847"/>
    <lineage>
        <taxon>Bacteria</taxon>
        <taxon>Pseudomonadati</taxon>
        <taxon>Pseudomonadota</taxon>
        <taxon>Betaproteobacteria</taxon>
        <taxon>Burkholderiales</taxon>
        <taxon>Burkholderiaceae</taxon>
        <taxon>Zeimonas</taxon>
    </lineage>
</organism>
<comment type="similarity">
    <text evidence="2">Belongs to the MscS (TC 1.A.23) family.</text>
</comment>
<evidence type="ECO:0000256" key="7">
    <source>
        <dbReference type="ARBA" id="ARBA00023016"/>
    </source>
</evidence>
<evidence type="ECO:0000256" key="1">
    <source>
        <dbReference type="ARBA" id="ARBA00004429"/>
    </source>
</evidence>
<dbReference type="InterPro" id="IPR023408">
    <property type="entry name" value="MscS_beta-dom_sf"/>
</dbReference>
<dbReference type="AlphaFoldDB" id="A0A5C8NVR3"/>
<dbReference type="GO" id="GO:0005886">
    <property type="term" value="C:plasma membrane"/>
    <property type="evidence" value="ECO:0007669"/>
    <property type="project" value="UniProtKB-SubCell"/>
</dbReference>
<feature type="transmembrane region" description="Helical" evidence="11">
    <location>
        <begin position="12"/>
        <end position="33"/>
    </location>
</feature>
<comment type="caution">
    <text evidence="14">The sequence shown here is derived from an EMBL/GenBank/DDBJ whole genome shotgun (WGS) entry which is preliminary data.</text>
</comment>
<dbReference type="PANTHER" id="PTHR30414">
    <property type="entry name" value="MINICONDUCTANCE MECHANOSENSITIVE CHANNEL YBDG"/>
    <property type="match status" value="1"/>
</dbReference>